<comment type="caution">
    <text evidence="3">The sequence shown here is derived from an EMBL/GenBank/DDBJ whole genome shotgun (WGS) entry which is preliminary data.</text>
</comment>
<proteinExistence type="predicted"/>
<dbReference type="Proteomes" id="UP001560019">
    <property type="component" value="Unassembled WGS sequence"/>
</dbReference>
<dbReference type="NCBIfam" id="TIGR03167">
    <property type="entry name" value="tRNA_sel_U_synt"/>
    <property type="match status" value="1"/>
</dbReference>
<evidence type="ECO:0000313" key="4">
    <source>
        <dbReference type="Proteomes" id="UP001560019"/>
    </source>
</evidence>
<evidence type="ECO:0000259" key="2">
    <source>
        <dbReference type="PROSITE" id="PS50206"/>
    </source>
</evidence>
<protein>
    <submittedName>
        <fullName evidence="3">tRNA 2-selenouridine synthase</fullName>
    </submittedName>
</protein>
<dbReference type="PROSITE" id="PS00380">
    <property type="entry name" value="RHODANESE_1"/>
    <property type="match status" value="1"/>
</dbReference>
<dbReference type="PANTHER" id="PTHR30401:SF0">
    <property type="entry name" value="TRNA 2-SELENOURIDINE SYNTHASE"/>
    <property type="match status" value="1"/>
</dbReference>
<keyword evidence="4" id="KW-1185">Reference proteome</keyword>
<dbReference type="Pfam" id="PF26341">
    <property type="entry name" value="AAA_SelU"/>
    <property type="match status" value="1"/>
</dbReference>
<dbReference type="NCBIfam" id="NF008752">
    <property type="entry name" value="PRK11784.1-4"/>
    <property type="match status" value="1"/>
</dbReference>
<dbReference type="RefSeq" id="WP_125408485.1">
    <property type="nucleotide sequence ID" value="NZ_JBEHHI010000001.1"/>
</dbReference>
<accession>A0ABV3XS30</accession>
<evidence type="ECO:0000313" key="3">
    <source>
        <dbReference type="EMBL" id="MEX5728132.1"/>
    </source>
</evidence>
<gene>
    <name evidence="3" type="ORF">Ga0609869_001485</name>
</gene>
<dbReference type="SUPFAM" id="SSF52821">
    <property type="entry name" value="Rhodanese/Cell cycle control phosphatase"/>
    <property type="match status" value="1"/>
</dbReference>
<feature type="domain" description="Rhodanese" evidence="2">
    <location>
        <begin position="19"/>
        <end position="135"/>
    </location>
</feature>
<dbReference type="InterPro" id="IPR017582">
    <property type="entry name" value="SelU"/>
</dbReference>
<organism evidence="3 4">
    <name type="scientific">Rhodovulum iodosum</name>
    <dbReference type="NCBI Taxonomy" id="68291"/>
    <lineage>
        <taxon>Bacteria</taxon>
        <taxon>Pseudomonadati</taxon>
        <taxon>Pseudomonadota</taxon>
        <taxon>Alphaproteobacteria</taxon>
        <taxon>Rhodobacterales</taxon>
        <taxon>Paracoccaceae</taxon>
        <taxon>Rhodovulum</taxon>
    </lineage>
</organism>
<dbReference type="PANTHER" id="PTHR30401">
    <property type="entry name" value="TRNA 2-SELENOURIDINE SYNTHASE"/>
    <property type="match status" value="1"/>
</dbReference>
<dbReference type="Pfam" id="PF00581">
    <property type="entry name" value="Rhodanese"/>
    <property type="match status" value="1"/>
</dbReference>
<sequence length="353" mass="38801">MPLTLSDLDDLDHLAFDEVIDVRSPAEYAEDHVPGAISLPVLSNEERARVGTVYTQESPFLARKMGAAIVARNAAHHIETTLADRPRSYRPLVYCWRGGQRSGSLALILRQIGWQADTIQGGWRAYRRLVKQALYEAPWPGRVVVLDGNTGTAKTDLLALMPRHGVQVIDLEGLANHRGSLFGAMPGGQPAQKGFETALAALRRRIDPARPVVVEAESSKIGHINLPPGLWEAMKSAPRMVLAASLPERARYLARRYRDVTEDAARLLSTIDGLAPQHPHERIEAWREMAQAGAFESLAETLMADHYDPRYARQRARFADLPVQEIALPSLAPEALEEAAARIAAAARTLTGT</sequence>
<reference evidence="3 4" key="1">
    <citation type="submission" date="2024-06" db="EMBL/GenBank/DDBJ databases">
        <title>Genome of Rhodovulum iodosum, a marine photoferrotroph.</title>
        <authorList>
            <person name="Bianchini G."/>
            <person name="Nikeleit V."/>
            <person name="Kappler A."/>
            <person name="Bryce C."/>
            <person name="Sanchez-Baracaldo P."/>
        </authorList>
    </citation>
    <scope>NUCLEOTIDE SEQUENCE [LARGE SCALE GENOMIC DNA]</scope>
    <source>
        <strain evidence="3 4">UT/N1</strain>
    </source>
</reference>
<dbReference type="InterPro" id="IPR001307">
    <property type="entry name" value="Thiosulphate_STrfase_CS"/>
</dbReference>
<dbReference type="NCBIfam" id="NF008750">
    <property type="entry name" value="PRK11784.1-2"/>
    <property type="match status" value="1"/>
</dbReference>
<dbReference type="PROSITE" id="PS50206">
    <property type="entry name" value="RHODANESE_3"/>
    <property type="match status" value="1"/>
</dbReference>
<keyword evidence="1" id="KW-0711">Selenium</keyword>
<dbReference type="InterPro" id="IPR036873">
    <property type="entry name" value="Rhodanese-like_dom_sf"/>
</dbReference>
<dbReference type="Gene3D" id="3.40.250.10">
    <property type="entry name" value="Rhodanese-like domain"/>
    <property type="match status" value="1"/>
</dbReference>
<dbReference type="SMART" id="SM00450">
    <property type="entry name" value="RHOD"/>
    <property type="match status" value="1"/>
</dbReference>
<dbReference type="EMBL" id="JBEHHI010000001">
    <property type="protein sequence ID" value="MEX5728132.1"/>
    <property type="molecule type" value="Genomic_DNA"/>
</dbReference>
<dbReference type="InterPro" id="IPR001763">
    <property type="entry name" value="Rhodanese-like_dom"/>
</dbReference>
<evidence type="ECO:0000256" key="1">
    <source>
        <dbReference type="ARBA" id="ARBA00023266"/>
    </source>
</evidence>
<dbReference type="InterPro" id="IPR058840">
    <property type="entry name" value="AAA_SelU"/>
</dbReference>
<name>A0ABV3XS30_9RHOB</name>